<evidence type="ECO:0000313" key="16">
    <source>
        <dbReference type="EMBL" id="KXK25711.1"/>
    </source>
</evidence>
<feature type="domain" description="DUS-like FMN-binding" evidence="15">
    <location>
        <begin position="169"/>
        <end position="349"/>
    </location>
</feature>
<comment type="function">
    <text evidence="2 12">Catalyzes the synthesis of 5,6-dihydrouridine (D), a modified base found in the D-loop of most tRNAs, via the reduction of the C5-C6 double bond in target uridines.</text>
</comment>
<keyword evidence="7" id="KW-0521">NADP</keyword>
<evidence type="ECO:0000256" key="3">
    <source>
        <dbReference type="ARBA" id="ARBA00022555"/>
    </source>
</evidence>
<evidence type="ECO:0000256" key="8">
    <source>
        <dbReference type="ARBA" id="ARBA00022884"/>
    </source>
</evidence>
<evidence type="ECO:0000256" key="4">
    <source>
        <dbReference type="ARBA" id="ARBA00022630"/>
    </source>
</evidence>
<evidence type="ECO:0000256" key="10">
    <source>
        <dbReference type="ARBA" id="ARBA00048205"/>
    </source>
</evidence>
<dbReference type="GO" id="GO:0017150">
    <property type="term" value="F:tRNA dihydrouridine synthase activity"/>
    <property type="evidence" value="ECO:0007669"/>
    <property type="project" value="InterPro"/>
</dbReference>
<dbReference type="PANTHER" id="PTHR45846">
    <property type="entry name" value="TRNA-DIHYDROURIDINE(47) SYNTHASE [NAD(P)(+)]-LIKE"/>
    <property type="match status" value="1"/>
</dbReference>
<feature type="binding site" evidence="14">
    <location>
        <position position="178"/>
    </location>
    <ligand>
        <name>FMN</name>
        <dbReference type="ChEBI" id="CHEBI:58210"/>
    </ligand>
</feature>
<dbReference type="Proteomes" id="UP000070457">
    <property type="component" value="Unassembled WGS sequence"/>
</dbReference>
<evidence type="ECO:0000256" key="1">
    <source>
        <dbReference type="ARBA" id="ARBA00001917"/>
    </source>
</evidence>
<evidence type="ECO:0000256" key="11">
    <source>
        <dbReference type="ARBA" id="ARBA00048802"/>
    </source>
</evidence>
<comment type="caution">
    <text evidence="16">The sequence shown here is derived from an EMBL/GenBank/DDBJ whole genome shotgun (WGS) entry which is preliminary data.</text>
</comment>
<feature type="domain" description="DUS-like FMN-binding" evidence="15">
    <location>
        <begin position="14"/>
        <end position="134"/>
    </location>
</feature>
<dbReference type="InterPro" id="IPR024036">
    <property type="entry name" value="tRNA-dHydroUridine_Synthase_C"/>
</dbReference>
<evidence type="ECO:0000256" key="2">
    <source>
        <dbReference type="ARBA" id="ARBA00002790"/>
    </source>
</evidence>
<evidence type="ECO:0000259" key="15">
    <source>
        <dbReference type="Pfam" id="PF01207"/>
    </source>
</evidence>
<dbReference type="Pfam" id="PF01207">
    <property type="entry name" value="Dus"/>
    <property type="match status" value="2"/>
</dbReference>
<keyword evidence="9 12" id="KW-0560">Oxidoreductase</keyword>
<dbReference type="PIRSF" id="PIRSF006621">
    <property type="entry name" value="Dus"/>
    <property type="match status" value="1"/>
</dbReference>
<comment type="catalytic activity">
    <reaction evidence="10">
        <text>a 5,6-dihydrouridine in tRNA + NADP(+) = a uridine in tRNA + NADPH + H(+)</text>
        <dbReference type="Rhea" id="RHEA:23624"/>
        <dbReference type="Rhea" id="RHEA-COMP:13339"/>
        <dbReference type="Rhea" id="RHEA-COMP:13887"/>
        <dbReference type="ChEBI" id="CHEBI:15378"/>
        <dbReference type="ChEBI" id="CHEBI:57783"/>
        <dbReference type="ChEBI" id="CHEBI:58349"/>
        <dbReference type="ChEBI" id="CHEBI:65315"/>
        <dbReference type="ChEBI" id="CHEBI:74443"/>
    </reaction>
</comment>
<dbReference type="PANTHER" id="PTHR45846:SF1">
    <property type="entry name" value="TRNA-DIHYDROURIDINE(47) SYNTHASE [NAD(P)(+)]-LIKE"/>
    <property type="match status" value="1"/>
</dbReference>
<keyword evidence="3" id="KW-0820">tRNA-binding</keyword>
<evidence type="ECO:0000256" key="14">
    <source>
        <dbReference type="PIRSR" id="PIRSR006621-2"/>
    </source>
</evidence>
<dbReference type="GO" id="GO:0050660">
    <property type="term" value="F:flavin adenine dinucleotide binding"/>
    <property type="evidence" value="ECO:0007669"/>
    <property type="project" value="InterPro"/>
</dbReference>
<dbReference type="InterPro" id="IPR001269">
    <property type="entry name" value="DUS_fam"/>
</dbReference>
<organism evidence="16 17">
    <name type="scientific">candidate division WS6 bacterium OLB20</name>
    <dbReference type="NCBI Taxonomy" id="1617426"/>
    <lineage>
        <taxon>Bacteria</taxon>
        <taxon>Candidatus Dojkabacteria</taxon>
    </lineage>
</organism>
<dbReference type="SUPFAM" id="SSF51395">
    <property type="entry name" value="FMN-linked oxidoreductases"/>
    <property type="match status" value="1"/>
</dbReference>
<gene>
    <name evidence="16" type="primary">dus</name>
    <name evidence="16" type="ORF">TR69_WS6001001514</name>
</gene>
<evidence type="ECO:0000256" key="13">
    <source>
        <dbReference type="PIRSR" id="PIRSR006621-1"/>
    </source>
</evidence>
<dbReference type="AlphaFoldDB" id="A0A136LVM8"/>
<comment type="cofactor">
    <cofactor evidence="1 12 14">
        <name>FMN</name>
        <dbReference type="ChEBI" id="CHEBI:58210"/>
    </cofactor>
</comment>
<dbReference type="CDD" id="cd02801">
    <property type="entry name" value="DUS_like_FMN"/>
    <property type="match status" value="1"/>
</dbReference>
<dbReference type="PATRIC" id="fig|1617426.3.peg.1492"/>
<dbReference type="EC" id="1.3.1.-" evidence="12"/>
<keyword evidence="5 12" id="KW-0288">FMN</keyword>
<evidence type="ECO:0000313" key="17">
    <source>
        <dbReference type="Proteomes" id="UP000070457"/>
    </source>
</evidence>
<dbReference type="InterPro" id="IPR018517">
    <property type="entry name" value="tRNA_hU_synthase_CS"/>
</dbReference>
<evidence type="ECO:0000256" key="5">
    <source>
        <dbReference type="ARBA" id="ARBA00022643"/>
    </source>
</evidence>
<keyword evidence="4 12" id="KW-0285">Flavoprotein</keyword>
<sequence>MNFWQQLKKPVIGLSPMDGVTDAPFRYIAAKYGEPDVVLTEFINVNGIYHAPEQLFYDFLYHEIERPVVAQIYGNDPAFFYIAAKVVGELGFDGVDINMGCPSKSVAASGSGAALIATPDLALDIVRAVKQGVADWVKDGLKDVRPELIAQTEATKNRLIELGVSLPAERRHIPVSVKTRIGYKDVVAVDWVNTLLKEEPANITMHGRTLKQMYTGSADWEQLYRAADAVAEWNSAHSSEQRITFLGNGDVQSLADADKRMSGNMDGVLIGRASFGHPWIFKGLDFDDVPLQERIAVAIEHAHLHARLKPEQMFVQLRKHLGWYMKGFHGAAQVRAELVRSENAEQVERILAQVETTEIMLDN</sequence>
<evidence type="ECO:0000256" key="9">
    <source>
        <dbReference type="ARBA" id="ARBA00023002"/>
    </source>
</evidence>
<keyword evidence="14" id="KW-0547">Nucleotide-binding</keyword>
<feature type="binding site" evidence="14">
    <location>
        <begin position="271"/>
        <end position="272"/>
    </location>
    <ligand>
        <name>FMN</name>
        <dbReference type="ChEBI" id="CHEBI:58210"/>
    </ligand>
</feature>
<dbReference type="PROSITE" id="PS01136">
    <property type="entry name" value="UPF0034"/>
    <property type="match status" value="1"/>
</dbReference>
<keyword evidence="8" id="KW-0694">RNA-binding</keyword>
<dbReference type="Gene3D" id="3.20.20.70">
    <property type="entry name" value="Aldolase class I"/>
    <property type="match status" value="1"/>
</dbReference>
<proteinExistence type="inferred from homology"/>
<reference evidence="16 17" key="1">
    <citation type="submission" date="2015-02" db="EMBL/GenBank/DDBJ databases">
        <title>Improved understanding of the partial-nitritation anammox process through 23 genomes representing the majority of the microbial community.</title>
        <authorList>
            <person name="Speth D.R."/>
            <person name="In T Zandt M."/>
            <person name="Guerrero Cruz S."/>
            <person name="Jetten M.S."/>
            <person name="Dutilh B.E."/>
        </authorList>
    </citation>
    <scope>NUCLEOTIDE SEQUENCE [LARGE SCALE GENOMIC DNA]</scope>
    <source>
        <strain evidence="16">OLB20</strain>
    </source>
</reference>
<name>A0A136LVM8_9BACT</name>
<dbReference type="EMBL" id="JYNZ01000007">
    <property type="protein sequence ID" value="KXK25711.1"/>
    <property type="molecule type" value="Genomic_DNA"/>
</dbReference>
<dbReference type="Gene3D" id="1.10.1200.80">
    <property type="entry name" value="Putative flavin oxidoreducatase, domain 2"/>
    <property type="match status" value="1"/>
</dbReference>
<protein>
    <recommendedName>
        <fullName evidence="12">tRNA-dihydrouridine synthase</fullName>
        <ecNumber evidence="12">1.3.1.-</ecNumber>
    </recommendedName>
</protein>
<comment type="catalytic activity">
    <reaction evidence="11">
        <text>a 5,6-dihydrouridine in tRNA + NAD(+) = a uridine in tRNA + NADH + H(+)</text>
        <dbReference type="Rhea" id="RHEA:54452"/>
        <dbReference type="Rhea" id="RHEA-COMP:13339"/>
        <dbReference type="Rhea" id="RHEA-COMP:13887"/>
        <dbReference type="ChEBI" id="CHEBI:15378"/>
        <dbReference type="ChEBI" id="CHEBI:57540"/>
        <dbReference type="ChEBI" id="CHEBI:57945"/>
        <dbReference type="ChEBI" id="CHEBI:65315"/>
        <dbReference type="ChEBI" id="CHEBI:74443"/>
    </reaction>
</comment>
<comment type="similarity">
    <text evidence="12">Belongs to the dus family.</text>
</comment>
<evidence type="ECO:0000256" key="6">
    <source>
        <dbReference type="ARBA" id="ARBA00022694"/>
    </source>
</evidence>
<feature type="binding site" evidence="14">
    <location>
        <position position="206"/>
    </location>
    <ligand>
        <name>FMN</name>
        <dbReference type="ChEBI" id="CHEBI:58210"/>
    </ligand>
</feature>
<evidence type="ECO:0000256" key="7">
    <source>
        <dbReference type="ARBA" id="ARBA00022857"/>
    </source>
</evidence>
<dbReference type="InterPro" id="IPR035587">
    <property type="entry name" value="DUS-like_FMN-bd"/>
</dbReference>
<keyword evidence="6 12" id="KW-0819">tRNA processing</keyword>
<dbReference type="GO" id="GO:0000049">
    <property type="term" value="F:tRNA binding"/>
    <property type="evidence" value="ECO:0007669"/>
    <property type="project" value="UniProtKB-KW"/>
</dbReference>
<accession>A0A136LVM8</accession>
<dbReference type="STRING" id="1617426.TR69_WS6001001514"/>
<evidence type="ECO:0000256" key="12">
    <source>
        <dbReference type="PIRNR" id="PIRNR006621"/>
    </source>
</evidence>
<feature type="active site" description="Proton donor" evidence="13">
    <location>
        <position position="101"/>
    </location>
</feature>
<dbReference type="InterPro" id="IPR013785">
    <property type="entry name" value="Aldolase_TIM"/>
</dbReference>
<feature type="binding site" evidence="14">
    <location>
        <position position="71"/>
    </location>
    <ligand>
        <name>FMN</name>
        <dbReference type="ChEBI" id="CHEBI:58210"/>
    </ligand>
</feature>